<evidence type="ECO:0000256" key="7">
    <source>
        <dbReference type="PIRNR" id="PIRNR002744"/>
    </source>
</evidence>
<feature type="transmembrane region" description="Helical" evidence="8">
    <location>
        <begin position="332"/>
        <end position="353"/>
    </location>
</feature>
<dbReference type="EMBL" id="BMMW01000002">
    <property type="protein sequence ID" value="GGK48556.1"/>
    <property type="molecule type" value="Genomic_DNA"/>
</dbReference>
<reference evidence="9" key="1">
    <citation type="journal article" date="2014" name="Int. J. Syst. Evol. Microbiol.">
        <title>Complete genome sequence of Corynebacterium casei LMG S-19264T (=DSM 44701T), isolated from a smear-ripened cheese.</title>
        <authorList>
            <consortium name="US DOE Joint Genome Institute (JGI-PGF)"/>
            <person name="Walter F."/>
            <person name="Albersmeier A."/>
            <person name="Kalinowski J."/>
            <person name="Ruckert C."/>
        </authorList>
    </citation>
    <scope>NUCLEOTIDE SEQUENCE</scope>
    <source>
        <strain evidence="9">CGMCC 4.7278</strain>
    </source>
</reference>
<evidence type="ECO:0000256" key="4">
    <source>
        <dbReference type="ARBA" id="ARBA00022692"/>
    </source>
</evidence>
<evidence type="ECO:0000256" key="5">
    <source>
        <dbReference type="ARBA" id="ARBA00022989"/>
    </source>
</evidence>
<keyword evidence="3 7" id="KW-0813">Transport</keyword>
<evidence type="ECO:0000313" key="9">
    <source>
        <dbReference type="EMBL" id="GGK48556.1"/>
    </source>
</evidence>
<dbReference type="Pfam" id="PF02133">
    <property type="entry name" value="Transp_cyt_pur"/>
    <property type="match status" value="1"/>
</dbReference>
<dbReference type="GO" id="GO:0022857">
    <property type="term" value="F:transmembrane transporter activity"/>
    <property type="evidence" value="ECO:0007669"/>
    <property type="project" value="InterPro"/>
</dbReference>
<name>A0A917QH00_9NOCA</name>
<feature type="transmembrane region" description="Helical" evidence="8">
    <location>
        <begin position="422"/>
        <end position="445"/>
    </location>
</feature>
<feature type="transmembrane region" description="Helical" evidence="8">
    <location>
        <begin position="250"/>
        <end position="279"/>
    </location>
</feature>
<keyword evidence="6 7" id="KW-0472">Membrane</keyword>
<organism evidence="9 10">
    <name type="scientific">Nocardia camponoti</name>
    <dbReference type="NCBI Taxonomy" id="1616106"/>
    <lineage>
        <taxon>Bacteria</taxon>
        <taxon>Bacillati</taxon>
        <taxon>Actinomycetota</taxon>
        <taxon>Actinomycetes</taxon>
        <taxon>Mycobacteriales</taxon>
        <taxon>Nocardiaceae</taxon>
        <taxon>Nocardia</taxon>
    </lineage>
</organism>
<feature type="transmembrane region" description="Helical" evidence="8">
    <location>
        <begin position="291"/>
        <end position="311"/>
    </location>
</feature>
<protein>
    <submittedName>
        <fullName evidence="9">Cytosine permease</fullName>
    </submittedName>
</protein>
<feature type="transmembrane region" description="Helical" evidence="8">
    <location>
        <begin position="209"/>
        <end position="229"/>
    </location>
</feature>
<evidence type="ECO:0000256" key="3">
    <source>
        <dbReference type="ARBA" id="ARBA00022448"/>
    </source>
</evidence>
<evidence type="ECO:0000256" key="2">
    <source>
        <dbReference type="ARBA" id="ARBA00008974"/>
    </source>
</evidence>
<evidence type="ECO:0000256" key="8">
    <source>
        <dbReference type="SAM" id="Phobius"/>
    </source>
</evidence>
<dbReference type="Proteomes" id="UP000612956">
    <property type="component" value="Unassembled WGS sequence"/>
</dbReference>
<accession>A0A917QH00</accession>
<feature type="transmembrane region" description="Helical" evidence="8">
    <location>
        <begin position="392"/>
        <end position="410"/>
    </location>
</feature>
<dbReference type="GO" id="GO:0005886">
    <property type="term" value="C:plasma membrane"/>
    <property type="evidence" value="ECO:0007669"/>
    <property type="project" value="TreeGrafter"/>
</dbReference>
<dbReference type="RefSeq" id="WP_188828627.1">
    <property type="nucleotide sequence ID" value="NZ_BMMW01000002.1"/>
</dbReference>
<feature type="transmembrane region" description="Helical" evidence="8">
    <location>
        <begin position="176"/>
        <end position="194"/>
    </location>
</feature>
<comment type="similarity">
    <text evidence="2 7">Belongs to the purine-cytosine permease (2.A.39) family.</text>
</comment>
<feature type="transmembrane region" description="Helical" evidence="8">
    <location>
        <begin position="69"/>
        <end position="89"/>
    </location>
</feature>
<comment type="caution">
    <text evidence="9">The sequence shown here is derived from an EMBL/GenBank/DDBJ whole genome shotgun (WGS) entry which is preliminary data.</text>
</comment>
<feature type="transmembrane region" description="Helical" evidence="8">
    <location>
        <begin position="359"/>
        <end position="380"/>
    </location>
</feature>
<reference evidence="9" key="2">
    <citation type="submission" date="2020-09" db="EMBL/GenBank/DDBJ databases">
        <authorList>
            <person name="Sun Q."/>
            <person name="Zhou Y."/>
        </authorList>
    </citation>
    <scope>NUCLEOTIDE SEQUENCE</scope>
    <source>
        <strain evidence="9">CGMCC 4.7278</strain>
    </source>
</reference>
<keyword evidence="4 8" id="KW-0812">Transmembrane</keyword>
<dbReference type="InterPro" id="IPR001248">
    <property type="entry name" value="Pur-cyt_permease"/>
</dbReference>
<dbReference type="PANTHER" id="PTHR31806:SF1">
    <property type="entry name" value="PURINE-CYTOSINE PERMEASE FCY2-RELATED"/>
    <property type="match status" value="1"/>
</dbReference>
<comment type="subcellular location">
    <subcellularLocation>
        <location evidence="1">Membrane</location>
        <topology evidence="1">Multi-pass membrane protein</topology>
    </subcellularLocation>
</comment>
<keyword evidence="5 8" id="KW-1133">Transmembrane helix</keyword>
<dbReference type="InterPro" id="IPR026030">
    <property type="entry name" value="Pur-cyt_permease_Fcy2/21/22"/>
</dbReference>
<dbReference type="Gene3D" id="1.10.4160.10">
    <property type="entry name" value="Hydantoin permease"/>
    <property type="match status" value="1"/>
</dbReference>
<feature type="transmembrane region" description="Helical" evidence="8">
    <location>
        <begin position="109"/>
        <end position="131"/>
    </location>
</feature>
<sequence>MARPPSLLGKFADSARAATTVETAGIEPIPEQQRRGGPSASFTLWFSSNVQFSSLSAGMLATAAFGLGWAQAMLAITIGSAIGAAAIGITSTFGPRTGVGLLVQTRGPLGYVGAIAPAALVFLKACAWFAVNSVLGTFAVQTLLGSGFAAAFAIVTIAQIVIALVGYSFIHIVQKAMAVVLPVLFIGVSVYGFTQSDLGAGFDADKAGALGLAGAFALTVAVHASRALSFSTYAADYTRYMPADTSARRLFTYAFIGTMLGSVWIGGLGAAIGTIAFVGTPTDLVTEVLPSVLAAITMLALGISTVTSSCLDCYSGALAWLTAGVRMTRWQAVLVVGSIGAVLGWVTGQGNYWESFQNFLILLGNWIAPWLAIVLVDHFLTRGPARPPTRIGPGFVAWLLGILVAVPFMSQPGVFVGPIAEHWPPLGASAALVAFLTAGLVHSVLTRTSRASTATALTPSKEIPA</sequence>
<evidence type="ECO:0000256" key="6">
    <source>
        <dbReference type="ARBA" id="ARBA00023136"/>
    </source>
</evidence>
<keyword evidence="10" id="KW-1185">Reference proteome</keyword>
<evidence type="ECO:0000256" key="1">
    <source>
        <dbReference type="ARBA" id="ARBA00004141"/>
    </source>
</evidence>
<gene>
    <name evidence="9" type="ORF">GCM10011591_19940</name>
</gene>
<dbReference type="AlphaFoldDB" id="A0A917QH00"/>
<dbReference type="PIRSF" id="PIRSF002744">
    <property type="entry name" value="Pur-cyt_permease"/>
    <property type="match status" value="1"/>
</dbReference>
<evidence type="ECO:0000313" key="10">
    <source>
        <dbReference type="Proteomes" id="UP000612956"/>
    </source>
</evidence>
<proteinExistence type="inferred from homology"/>
<feature type="transmembrane region" description="Helical" evidence="8">
    <location>
        <begin position="143"/>
        <end position="169"/>
    </location>
</feature>
<dbReference type="PANTHER" id="PTHR31806">
    <property type="entry name" value="PURINE-CYTOSINE PERMEASE FCY2-RELATED"/>
    <property type="match status" value="1"/>
</dbReference>